<dbReference type="CDD" id="cd00009">
    <property type="entry name" value="AAA"/>
    <property type="match status" value="1"/>
</dbReference>
<dbReference type="Pfam" id="PF00158">
    <property type="entry name" value="Sigma54_activat"/>
    <property type="match status" value="1"/>
</dbReference>
<dbReference type="InterPro" id="IPR002078">
    <property type="entry name" value="Sigma_54_int"/>
</dbReference>
<dbReference type="SMART" id="SM00382">
    <property type="entry name" value="AAA"/>
    <property type="match status" value="1"/>
</dbReference>
<feature type="domain" description="Sigma-54 factor interaction" evidence="4">
    <location>
        <begin position="199"/>
        <end position="446"/>
    </location>
</feature>
<dbReference type="Proteomes" id="UP000317093">
    <property type="component" value="Chromosome"/>
</dbReference>
<keyword evidence="2" id="KW-0067">ATP-binding</keyword>
<dbReference type="RefSeq" id="WP_145254614.1">
    <property type="nucleotide sequence ID" value="NZ_CP036279.1"/>
</dbReference>
<accession>A0A518AYI7</accession>
<dbReference type="AlphaFoldDB" id="A0A518AYI7"/>
<evidence type="ECO:0000313" key="5">
    <source>
        <dbReference type="EMBL" id="QDU59784.1"/>
    </source>
</evidence>
<dbReference type="GO" id="GO:0006355">
    <property type="term" value="P:regulation of DNA-templated transcription"/>
    <property type="evidence" value="ECO:0007669"/>
    <property type="project" value="InterPro"/>
</dbReference>
<protein>
    <submittedName>
        <fullName evidence="5">Regulatory protein LuxO</fullName>
    </submittedName>
</protein>
<dbReference type="GO" id="GO:0005524">
    <property type="term" value="F:ATP binding"/>
    <property type="evidence" value="ECO:0007669"/>
    <property type="project" value="UniProtKB-KW"/>
</dbReference>
<evidence type="ECO:0000256" key="2">
    <source>
        <dbReference type="ARBA" id="ARBA00022840"/>
    </source>
</evidence>
<dbReference type="OrthoDB" id="229815at2"/>
<keyword evidence="1" id="KW-0547">Nucleotide-binding</keyword>
<proteinExistence type="predicted"/>
<evidence type="ECO:0000313" key="6">
    <source>
        <dbReference type="Proteomes" id="UP000317093"/>
    </source>
</evidence>
<dbReference type="PROSITE" id="PS00675">
    <property type="entry name" value="SIGMA54_INTERACT_1"/>
    <property type="match status" value="1"/>
</dbReference>
<dbReference type="PANTHER" id="PTHR32071:SF122">
    <property type="entry name" value="SIGMA FACTOR"/>
    <property type="match status" value="1"/>
</dbReference>
<gene>
    <name evidence="5" type="primary">luxO</name>
    <name evidence="5" type="ORF">Pan216_06170</name>
</gene>
<dbReference type="InterPro" id="IPR025662">
    <property type="entry name" value="Sigma_54_int_dom_ATP-bd_1"/>
</dbReference>
<dbReference type="EMBL" id="CP036279">
    <property type="protein sequence ID" value="QDU59784.1"/>
    <property type="molecule type" value="Genomic_DNA"/>
</dbReference>
<name>A0A518AYI7_9BACT</name>
<sequence>MSLIPHVLIVDDEEDVLDSLVPGFVSDFGRRLVESEDFQKANAAAGFPLPRSGRLNIAVSATGYRSGKLERFAYHRPVHLQLHLCCEKGGSFRHVLRLLKEHFVAAVVSDLRFSDDAVGSRAGRYLIEDIHRRNPDTFAVLYSAYQKPDGFPDDRFIRKGSAANLAGEKLIEKLIEGVGLYLRSSSITRLASELKRRGIVYQSEAFGSMLRRFSDYSELYFSREPAVDPARRRPRPTLLIDGETGTGKTELANLLHQLSQRREFPFVQATCNQLTDETFLRSILFGHIKGAFSGATTDRPGLVQTAEKGVLLLDDLHKLTDGGSAILHSFLDDGRYCHLGEDEVARTAEAAIVGTVETPIWEEIKAESRLSESFLNRVEQLVVRIPPLRDRPEDIAHQAQHYCRLFGDEVGQEMELSDEAIEWVVEHGLPGGNSRKLRDLIRGLVTSHARVTDYLDIVEMEEYAAEMGLVAPKPVTTSSAVPASLDDESTVGTVDEEWPPSDGEGWSLRVVELARAALGDQTGLEGDDLDQVCRALFLERMPDLWRSWQAVAEKVASQGAVDIKLIDELFRYFAIFRAGNPARAAKELGMKDNALREFVYSREQKRGTR</sequence>
<dbReference type="InterPro" id="IPR003593">
    <property type="entry name" value="AAA+_ATPase"/>
</dbReference>
<dbReference type="KEGG" id="knv:Pan216_06170"/>
<dbReference type="Gene3D" id="1.10.8.60">
    <property type="match status" value="1"/>
</dbReference>
<evidence type="ECO:0000256" key="3">
    <source>
        <dbReference type="SAM" id="MobiDB-lite"/>
    </source>
</evidence>
<dbReference type="SUPFAM" id="SSF52540">
    <property type="entry name" value="P-loop containing nucleoside triphosphate hydrolases"/>
    <property type="match status" value="1"/>
</dbReference>
<evidence type="ECO:0000259" key="4">
    <source>
        <dbReference type="PROSITE" id="PS50045"/>
    </source>
</evidence>
<reference evidence="5 6" key="1">
    <citation type="submission" date="2019-02" db="EMBL/GenBank/DDBJ databases">
        <title>Deep-cultivation of Planctomycetes and their phenomic and genomic characterization uncovers novel biology.</title>
        <authorList>
            <person name="Wiegand S."/>
            <person name="Jogler M."/>
            <person name="Boedeker C."/>
            <person name="Pinto D."/>
            <person name="Vollmers J."/>
            <person name="Rivas-Marin E."/>
            <person name="Kohn T."/>
            <person name="Peeters S.H."/>
            <person name="Heuer A."/>
            <person name="Rast P."/>
            <person name="Oberbeckmann S."/>
            <person name="Bunk B."/>
            <person name="Jeske O."/>
            <person name="Meyerdierks A."/>
            <person name="Storesund J.E."/>
            <person name="Kallscheuer N."/>
            <person name="Luecker S."/>
            <person name="Lage O.M."/>
            <person name="Pohl T."/>
            <person name="Merkel B.J."/>
            <person name="Hornburger P."/>
            <person name="Mueller R.-W."/>
            <person name="Bruemmer F."/>
            <person name="Labrenz M."/>
            <person name="Spormann A.M."/>
            <person name="Op den Camp H."/>
            <person name="Overmann J."/>
            <person name="Amann R."/>
            <person name="Jetten M.S.M."/>
            <person name="Mascher T."/>
            <person name="Medema M.H."/>
            <person name="Devos D.P."/>
            <person name="Kaster A.-K."/>
            <person name="Ovreas L."/>
            <person name="Rohde M."/>
            <person name="Galperin M.Y."/>
            <person name="Jogler C."/>
        </authorList>
    </citation>
    <scope>NUCLEOTIDE SEQUENCE [LARGE SCALE GENOMIC DNA]</scope>
    <source>
        <strain evidence="5 6">Pan216</strain>
    </source>
</reference>
<keyword evidence="6" id="KW-1185">Reference proteome</keyword>
<dbReference type="InterPro" id="IPR027417">
    <property type="entry name" value="P-loop_NTPase"/>
</dbReference>
<organism evidence="5 6">
    <name type="scientific">Kolteria novifilia</name>
    <dbReference type="NCBI Taxonomy" id="2527975"/>
    <lineage>
        <taxon>Bacteria</taxon>
        <taxon>Pseudomonadati</taxon>
        <taxon>Planctomycetota</taxon>
        <taxon>Planctomycetia</taxon>
        <taxon>Kolteriales</taxon>
        <taxon>Kolteriaceae</taxon>
        <taxon>Kolteria</taxon>
    </lineage>
</organism>
<feature type="compositionally biased region" description="Acidic residues" evidence="3">
    <location>
        <begin position="485"/>
        <end position="499"/>
    </location>
</feature>
<feature type="region of interest" description="Disordered" evidence="3">
    <location>
        <begin position="481"/>
        <end position="500"/>
    </location>
</feature>
<dbReference type="Gene3D" id="3.40.50.300">
    <property type="entry name" value="P-loop containing nucleotide triphosphate hydrolases"/>
    <property type="match status" value="1"/>
</dbReference>
<dbReference type="PANTHER" id="PTHR32071">
    <property type="entry name" value="TRANSCRIPTIONAL REGULATORY PROTEIN"/>
    <property type="match status" value="1"/>
</dbReference>
<dbReference type="PROSITE" id="PS50045">
    <property type="entry name" value="SIGMA54_INTERACT_4"/>
    <property type="match status" value="1"/>
</dbReference>
<evidence type="ECO:0000256" key="1">
    <source>
        <dbReference type="ARBA" id="ARBA00022741"/>
    </source>
</evidence>